<protein>
    <submittedName>
        <fullName evidence="1">Uncharacterized protein</fullName>
    </submittedName>
</protein>
<dbReference type="OrthoDB" id="4368554at2759"/>
<evidence type="ECO:0000313" key="1">
    <source>
        <dbReference type="EMBL" id="KUM61675.1"/>
    </source>
</evidence>
<name>A0A101MJN2_PENFR</name>
<dbReference type="Proteomes" id="UP000055045">
    <property type="component" value="Unassembled WGS sequence"/>
</dbReference>
<sequence>MPTRSAKSLVEIAAGQNAIKRWILTKGWQRASYMHEPGRGPAGGLLNFWYPAMERITSVSSAKEGLYKSPAICPGTVWFSIFEHLHNNGLKTIYLHDVEAMNLAAFQQSPIPCHPQSENNLITNPFRHDIHL</sequence>
<organism evidence="1 2">
    <name type="scientific">Penicillium freii</name>
    <dbReference type="NCBI Taxonomy" id="48697"/>
    <lineage>
        <taxon>Eukaryota</taxon>
        <taxon>Fungi</taxon>
        <taxon>Dikarya</taxon>
        <taxon>Ascomycota</taxon>
        <taxon>Pezizomycotina</taxon>
        <taxon>Eurotiomycetes</taxon>
        <taxon>Eurotiomycetidae</taxon>
        <taxon>Eurotiales</taxon>
        <taxon>Aspergillaceae</taxon>
        <taxon>Penicillium</taxon>
    </lineage>
</organism>
<keyword evidence="2" id="KW-1185">Reference proteome</keyword>
<dbReference type="AlphaFoldDB" id="A0A101MJN2"/>
<evidence type="ECO:0000313" key="2">
    <source>
        <dbReference type="Proteomes" id="UP000055045"/>
    </source>
</evidence>
<dbReference type="EMBL" id="LLXE01000125">
    <property type="protein sequence ID" value="KUM61675.1"/>
    <property type="molecule type" value="Genomic_DNA"/>
</dbReference>
<accession>A0A101MJN2</accession>
<gene>
    <name evidence="1" type="ORF">ACN42_g5433</name>
</gene>
<proteinExistence type="predicted"/>
<reference evidence="1 2" key="1">
    <citation type="submission" date="2015-10" db="EMBL/GenBank/DDBJ databases">
        <title>Genome sequencing of Penicillium freii.</title>
        <authorList>
            <person name="Nguyen H.D."/>
            <person name="Visagie C.M."/>
            <person name="Seifert K.A."/>
        </authorList>
    </citation>
    <scope>NUCLEOTIDE SEQUENCE [LARGE SCALE GENOMIC DNA]</scope>
    <source>
        <strain evidence="1 2">DAOM 242723</strain>
    </source>
</reference>
<comment type="caution">
    <text evidence="1">The sequence shown here is derived from an EMBL/GenBank/DDBJ whole genome shotgun (WGS) entry which is preliminary data.</text>
</comment>